<dbReference type="AlphaFoldDB" id="A0A6J4PGC7"/>
<accession>A0A6J4PGC7</accession>
<keyword evidence="1" id="KW-0472">Membrane</keyword>
<name>A0A6J4PGC7_9RHOB</name>
<organism evidence="2">
    <name type="scientific">uncultured Rubellimicrobium sp</name>
    <dbReference type="NCBI Taxonomy" id="543078"/>
    <lineage>
        <taxon>Bacteria</taxon>
        <taxon>Pseudomonadati</taxon>
        <taxon>Pseudomonadota</taxon>
        <taxon>Alphaproteobacteria</taxon>
        <taxon>Rhodobacterales</taxon>
        <taxon>Roseobacteraceae</taxon>
        <taxon>Rubellimicrobium</taxon>
        <taxon>environmental samples</taxon>
    </lineage>
</organism>
<keyword evidence="1" id="KW-1133">Transmembrane helix</keyword>
<keyword evidence="1" id="KW-0812">Transmembrane</keyword>
<evidence type="ECO:0000313" key="2">
    <source>
        <dbReference type="EMBL" id="CAA9414895.1"/>
    </source>
</evidence>
<proteinExistence type="predicted"/>
<gene>
    <name evidence="2" type="ORF">AVDCRST_MAG15-1822</name>
</gene>
<dbReference type="EMBL" id="CADCUU010000259">
    <property type="protein sequence ID" value="CAA9414895.1"/>
    <property type="molecule type" value="Genomic_DNA"/>
</dbReference>
<protein>
    <submittedName>
        <fullName evidence="2">Uncharacterized protein</fullName>
    </submittedName>
</protein>
<evidence type="ECO:0000256" key="1">
    <source>
        <dbReference type="SAM" id="Phobius"/>
    </source>
</evidence>
<feature type="transmembrane region" description="Helical" evidence="1">
    <location>
        <begin position="52"/>
        <end position="75"/>
    </location>
</feature>
<reference evidence="2" key="1">
    <citation type="submission" date="2020-02" db="EMBL/GenBank/DDBJ databases">
        <authorList>
            <person name="Meier V. D."/>
        </authorList>
    </citation>
    <scope>NUCLEOTIDE SEQUENCE</scope>
    <source>
        <strain evidence="2">AVDCRST_MAG15</strain>
    </source>
</reference>
<sequence length="166" mass="18249">MTDTLPHLWLIGRETLGPLERVLIGMVGLAPLWGARDLVVRPWPVALTLAGLPFLTIGLVALAMTGVFFAAAVLGPEREVHVDPMARVIRDSGRADWIGPFSRAYAFDDIEGIDVRLDRQTDGPDRLQIVLYLRGARRPITLLTRPLADRPEVDALAEKLRAALQG</sequence>